<name>A0A2S9JJA4_9HYPH</name>
<dbReference type="InterPro" id="IPR013785">
    <property type="entry name" value="Aldolase_TIM"/>
</dbReference>
<sequence length="422" mass="45876">MFKSLAQLATAHRNGDNAGITSVCSAHPLVIRAALRRGKKHGQIVLIEATCNQVNQYGGYTGMTPVDFVVFVEAIAREEGFDRNNLIFGGDHLGPNPWRKLPAEEAMAKAEAMVIDYIQAGFTKIHLDASMGCAGEPPALDDAVTAQRAARLAKAAEQAAAASGFALPNYIIGTEVPVPGGADHALTEVTPTSPDAARHTIAVHRARFASERLQAAFDRVIGIVVQPGVEFGNENVVEYRPDQAVALTKLLAHEPQFVFEAHSTDYQSVQSLSALVRDGFPILKVGPGLTFALREALYGLDLIASELDKAYGERPLARAMERLMLDKPGHWASHYHGTDDALYVQRHYSYSDRIRYYWTEPEAVEAVNKLMAALAGRDIPETLLRQFLPDLAVPPADRSKPEAILIAAIDRVLADYSAACGW</sequence>
<keyword evidence="3" id="KW-1185">Reference proteome</keyword>
<evidence type="ECO:0000313" key="3">
    <source>
        <dbReference type="Proteomes" id="UP000238563"/>
    </source>
</evidence>
<dbReference type="Gene3D" id="3.20.20.70">
    <property type="entry name" value="Aldolase class I"/>
    <property type="match status" value="1"/>
</dbReference>
<dbReference type="AlphaFoldDB" id="A0A2S9JJA4"/>
<evidence type="ECO:0000313" key="2">
    <source>
        <dbReference type="EMBL" id="PRD53045.1"/>
    </source>
</evidence>
<dbReference type="SUPFAM" id="SSF51569">
    <property type="entry name" value="Aldolase"/>
    <property type="match status" value="1"/>
</dbReference>
<dbReference type="RefSeq" id="WP_105734058.1">
    <property type="nucleotide sequence ID" value="NZ_PVBT01000003.1"/>
</dbReference>
<comment type="caution">
    <text evidence="2">The sequence shown here is derived from an EMBL/GenBank/DDBJ whole genome shotgun (WGS) entry which is preliminary data.</text>
</comment>
<dbReference type="OrthoDB" id="1672942at2"/>
<dbReference type="Pfam" id="PF08013">
    <property type="entry name" value="GatZ_KbaZ-like"/>
    <property type="match status" value="1"/>
</dbReference>
<reference evidence="2 3" key="1">
    <citation type="submission" date="2018-02" db="EMBL/GenBank/DDBJ databases">
        <title>The draft genome of Phyllobacterium myrsinacearum DSM5892.</title>
        <authorList>
            <person name="Li L."/>
            <person name="Liu L."/>
            <person name="Zhang X."/>
            <person name="Wang T."/>
        </authorList>
    </citation>
    <scope>NUCLEOTIDE SEQUENCE [LARGE SCALE GENOMIC DNA]</scope>
    <source>
        <strain evidence="2 3">DSM 5892</strain>
    </source>
</reference>
<dbReference type="PANTHER" id="PTHR32502">
    <property type="entry name" value="N-ACETYLGALACTOSAMINE PERMEASE II COMPONENT-RELATED"/>
    <property type="match status" value="1"/>
</dbReference>
<evidence type="ECO:0000256" key="1">
    <source>
        <dbReference type="ARBA" id="ARBA00005007"/>
    </source>
</evidence>
<organism evidence="2 3">
    <name type="scientific">Phyllobacterium myrsinacearum</name>
    <dbReference type="NCBI Taxonomy" id="28101"/>
    <lineage>
        <taxon>Bacteria</taxon>
        <taxon>Pseudomonadati</taxon>
        <taxon>Pseudomonadota</taxon>
        <taxon>Alphaproteobacteria</taxon>
        <taxon>Hyphomicrobiales</taxon>
        <taxon>Phyllobacteriaceae</taxon>
        <taxon>Phyllobacterium</taxon>
    </lineage>
</organism>
<protein>
    <submittedName>
        <fullName evidence="2">D-tagatose-bisphosphate aldolase, class II, non-catalytic subunit</fullName>
    </submittedName>
</protein>
<accession>A0A2S9JJA4</accession>
<dbReference type="Gene3D" id="1.10.400.20">
    <property type="entry name" value="putative tagatose 6-phosphate kinase domain like"/>
    <property type="match status" value="1"/>
</dbReference>
<dbReference type="NCBIfam" id="TIGR02810">
    <property type="entry name" value="agaZ_gatZ"/>
    <property type="match status" value="1"/>
</dbReference>
<dbReference type="PIRSF" id="PIRSF009264">
    <property type="entry name" value="TagBP_ald_AgaZ"/>
    <property type="match status" value="1"/>
</dbReference>
<dbReference type="GO" id="GO:0009401">
    <property type="term" value="P:phosphoenolpyruvate-dependent sugar phosphotransferase system"/>
    <property type="evidence" value="ECO:0007669"/>
    <property type="project" value="TreeGrafter"/>
</dbReference>
<dbReference type="InterPro" id="IPR050303">
    <property type="entry name" value="GatZ_KbaZ_carbometab"/>
</dbReference>
<gene>
    <name evidence="2" type="ORF">C5750_11590</name>
</gene>
<dbReference type="Proteomes" id="UP000238563">
    <property type="component" value="Unassembled WGS sequence"/>
</dbReference>
<dbReference type="PANTHER" id="PTHR32502:SF2">
    <property type="entry name" value="D-TAGATOSE-1,6-BISPHOSPHATE ALDOLASE SUBUNIT KBAZ"/>
    <property type="match status" value="1"/>
</dbReference>
<comment type="pathway">
    <text evidence="1">Carbohydrate metabolism.</text>
</comment>
<dbReference type="InterPro" id="IPR012062">
    <property type="entry name" value="GatZ/KbaZ-like"/>
</dbReference>
<dbReference type="GO" id="GO:0005886">
    <property type="term" value="C:plasma membrane"/>
    <property type="evidence" value="ECO:0007669"/>
    <property type="project" value="TreeGrafter"/>
</dbReference>
<dbReference type="GO" id="GO:0005975">
    <property type="term" value="P:carbohydrate metabolic process"/>
    <property type="evidence" value="ECO:0007669"/>
    <property type="project" value="InterPro"/>
</dbReference>
<dbReference type="EMBL" id="PVBT01000003">
    <property type="protein sequence ID" value="PRD53045.1"/>
    <property type="molecule type" value="Genomic_DNA"/>
</dbReference>
<proteinExistence type="predicted"/>